<dbReference type="Pfam" id="PF00685">
    <property type="entry name" value="Sulfotransfer_1"/>
    <property type="match status" value="1"/>
</dbReference>
<evidence type="ECO:0000256" key="1">
    <source>
        <dbReference type="ARBA" id="ARBA00022679"/>
    </source>
</evidence>
<dbReference type="RefSeq" id="WP_184474542.1">
    <property type="nucleotide sequence ID" value="NZ_JACHOV010000003.1"/>
</dbReference>
<comment type="caution">
    <text evidence="4">The sequence shown here is derived from an EMBL/GenBank/DDBJ whole genome shotgun (WGS) entry which is preliminary data.</text>
</comment>
<feature type="domain" description="Sulfotransferase" evidence="3">
    <location>
        <begin position="90"/>
        <end position="195"/>
    </location>
</feature>
<keyword evidence="5" id="KW-1185">Reference proteome</keyword>
<keyword evidence="1" id="KW-0808">Transferase</keyword>
<gene>
    <name evidence="4" type="ORF">HNQ99_001000</name>
</gene>
<dbReference type="InterPro" id="IPR027417">
    <property type="entry name" value="P-loop_NTPase"/>
</dbReference>
<evidence type="ECO:0000256" key="2">
    <source>
        <dbReference type="ARBA" id="ARBA00023180"/>
    </source>
</evidence>
<dbReference type="AlphaFoldDB" id="A0A840HSW4"/>
<dbReference type="InterPro" id="IPR000863">
    <property type="entry name" value="Sulfotransferase_dom"/>
</dbReference>
<sequence>MSGLHILPQFIMIGAVKAATSWLAFQLRHNPALFLPPIEPHFFSVKFRQGFSWYSQFFREAGAGQLPGEKSTDYLAHPDAARRIAELLPDIPLIVQLRNPVDRAYSEYRMQLRHGLLKGPPEDHLTPSNASVPPILDDGLYFHHLKRWMNHFPRSQIKILLHDDIRERPVWVMEEVCAHLGVPFHFVEVRREKADEKVDEQSLHPHRLHHLWRPVHQAVRRLHGNRLFEAARSKLGRPPYCPPLSADLRAHLEEFYAPEVDRLGKLIRRDLSPWLPAARKAA</sequence>
<dbReference type="InterPro" id="IPR037359">
    <property type="entry name" value="NST/OST"/>
</dbReference>
<evidence type="ECO:0000313" key="4">
    <source>
        <dbReference type="EMBL" id="MBB4640707.1"/>
    </source>
</evidence>
<organism evidence="4 5">
    <name type="scientific">Rhizorhapis suberifaciens</name>
    <name type="common">corky root of lettuce</name>
    <dbReference type="NCBI Taxonomy" id="13656"/>
    <lineage>
        <taxon>Bacteria</taxon>
        <taxon>Pseudomonadati</taxon>
        <taxon>Pseudomonadota</taxon>
        <taxon>Alphaproteobacteria</taxon>
        <taxon>Sphingomonadales</taxon>
        <taxon>Sphingomonadaceae</taxon>
        <taxon>Rhizorhapis</taxon>
    </lineage>
</organism>
<dbReference type="GO" id="GO:0008146">
    <property type="term" value="F:sulfotransferase activity"/>
    <property type="evidence" value="ECO:0007669"/>
    <property type="project" value="InterPro"/>
</dbReference>
<dbReference type="EMBL" id="JACHOV010000003">
    <property type="protein sequence ID" value="MBB4640707.1"/>
    <property type="molecule type" value="Genomic_DNA"/>
</dbReference>
<dbReference type="Proteomes" id="UP000575068">
    <property type="component" value="Unassembled WGS sequence"/>
</dbReference>
<evidence type="ECO:0000313" key="5">
    <source>
        <dbReference type="Proteomes" id="UP000575068"/>
    </source>
</evidence>
<accession>A0A840HSW4</accession>
<evidence type="ECO:0000259" key="3">
    <source>
        <dbReference type="Pfam" id="PF00685"/>
    </source>
</evidence>
<reference evidence="4 5" key="1">
    <citation type="submission" date="2020-08" db="EMBL/GenBank/DDBJ databases">
        <title>Genomic Encyclopedia of Type Strains, Phase IV (KMG-IV): sequencing the most valuable type-strain genomes for metagenomic binning, comparative biology and taxonomic classification.</title>
        <authorList>
            <person name="Goeker M."/>
        </authorList>
    </citation>
    <scope>NUCLEOTIDE SEQUENCE [LARGE SCALE GENOMIC DNA]</scope>
    <source>
        <strain evidence="4 5">DSM 7465</strain>
    </source>
</reference>
<dbReference type="PANTHER" id="PTHR10605:SF56">
    <property type="entry name" value="BIFUNCTIONAL HEPARAN SULFATE N-DEACETYLASE_N-SULFOTRANSFERASE"/>
    <property type="match status" value="1"/>
</dbReference>
<dbReference type="Gene3D" id="3.40.50.300">
    <property type="entry name" value="P-loop containing nucleotide triphosphate hydrolases"/>
    <property type="match status" value="1"/>
</dbReference>
<name>A0A840HSW4_9SPHN</name>
<proteinExistence type="predicted"/>
<dbReference type="PANTHER" id="PTHR10605">
    <property type="entry name" value="HEPARAN SULFATE SULFOTRANSFERASE"/>
    <property type="match status" value="1"/>
</dbReference>
<protein>
    <recommendedName>
        <fullName evidence="3">Sulfotransferase domain-containing protein</fullName>
    </recommendedName>
</protein>
<keyword evidence="2" id="KW-0325">Glycoprotein</keyword>
<dbReference type="SUPFAM" id="SSF52540">
    <property type="entry name" value="P-loop containing nucleoside triphosphate hydrolases"/>
    <property type="match status" value="1"/>
</dbReference>